<dbReference type="Gene3D" id="3.10.10.10">
    <property type="entry name" value="HIV Type 1 Reverse Transcriptase, subunit A, domain 1"/>
    <property type="match status" value="1"/>
</dbReference>
<dbReference type="EMBL" id="BQNB010011344">
    <property type="protein sequence ID" value="GJS89378.1"/>
    <property type="molecule type" value="Genomic_DNA"/>
</dbReference>
<dbReference type="Proteomes" id="UP001151760">
    <property type="component" value="Unassembled WGS sequence"/>
</dbReference>
<organism evidence="1 2">
    <name type="scientific">Tanacetum coccineum</name>
    <dbReference type="NCBI Taxonomy" id="301880"/>
    <lineage>
        <taxon>Eukaryota</taxon>
        <taxon>Viridiplantae</taxon>
        <taxon>Streptophyta</taxon>
        <taxon>Embryophyta</taxon>
        <taxon>Tracheophyta</taxon>
        <taxon>Spermatophyta</taxon>
        <taxon>Magnoliopsida</taxon>
        <taxon>eudicotyledons</taxon>
        <taxon>Gunneridae</taxon>
        <taxon>Pentapetalae</taxon>
        <taxon>asterids</taxon>
        <taxon>campanulids</taxon>
        <taxon>Asterales</taxon>
        <taxon>Asteraceae</taxon>
        <taxon>Asteroideae</taxon>
        <taxon>Anthemideae</taxon>
        <taxon>Anthemidinae</taxon>
        <taxon>Tanacetum</taxon>
    </lineage>
</organism>
<dbReference type="InterPro" id="IPR053134">
    <property type="entry name" value="RNA-dir_DNA_polymerase"/>
</dbReference>
<comment type="caution">
    <text evidence="1">The sequence shown here is derived from an EMBL/GenBank/DDBJ whole genome shotgun (WGS) entry which is preliminary data.</text>
</comment>
<sequence>MLNSMTLCVYPSTLFAMEGSGHGSAKHSCKAIAELLEEYADVFSMPIALPPKRSHNHNIPLLPNTQPVNIRPYRHPPNQKDAIELMVKELLDSGVIRPSQSPFSSPIVMVKKKDGTWRMFVDYRQLNKYTINDKFHIPMIEELIDEQQEVEYLGHVISAEGVATDKSKIQAMKEWPIPKTVK</sequence>
<protein>
    <submittedName>
        <fullName evidence="1">Uncharacterized protein</fullName>
    </submittedName>
</protein>
<dbReference type="SUPFAM" id="SSF56672">
    <property type="entry name" value="DNA/RNA polymerases"/>
    <property type="match status" value="1"/>
</dbReference>
<reference evidence="1" key="2">
    <citation type="submission" date="2022-01" db="EMBL/GenBank/DDBJ databases">
        <authorList>
            <person name="Yamashiro T."/>
            <person name="Shiraishi A."/>
            <person name="Satake H."/>
            <person name="Nakayama K."/>
        </authorList>
    </citation>
    <scope>NUCLEOTIDE SEQUENCE</scope>
</reference>
<dbReference type="InterPro" id="IPR043502">
    <property type="entry name" value="DNA/RNA_pol_sf"/>
</dbReference>
<evidence type="ECO:0000313" key="2">
    <source>
        <dbReference type="Proteomes" id="UP001151760"/>
    </source>
</evidence>
<dbReference type="PANTHER" id="PTHR24559">
    <property type="entry name" value="TRANSPOSON TY3-I GAG-POL POLYPROTEIN"/>
    <property type="match status" value="1"/>
</dbReference>
<accession>A0ABQ4ZKQ5</accession>
<evidence type="ECO:0000313" key="1">
    <source>
        <dbReference type="EMBL" id="GJS89378.1"/>
    </source>
</evidence>
<name>A0ABQ4ZKQ5_9ASTR</name>
<gene>
    <name evidence="1" type="ORF">Tco_0772014</name>
</gene>
<keyword evidence="2" id="KW-1185">Reference proteome</keyword>
<dbReference type="PANTHER" id="PTHR24559:SF450">
    <property type="entry name" value="RNA-DIRECTED DNA POLYMERASE HOMOLOG"/>
    <property type="match status" value="1"/>
</dbReference>
<proteinExistence type="predicted"/>
<reference evidence="1" key="1">
    <citation type="journal article" date="2022" name="Int. J. Mol. Sci.">
        <title>Draft Genome of Tanacetum Coccineum: Genomic Comparison of Closely Related Tanacetum-Family Plants.</title>
        <authorList>
            <person name="Yamashiro T."/>
            <person name="Shiraishi A."/>
            <person name="Nakayama K."/>
            <person name="Satake H."/>
        </authorList>
    </citation>
    <scope>NUCLEOTIDE SEQUENCE</scope>
</reference>